<comment type="caution">
    <text evidence="1">The sequence shown here is derived from an EMBL/GenBank/DDBJ whole genome shotgun (WGS) entry which is preliminary data.</text>
</comment>
<accession>K0PQT4</accession>
<sequence length="57" mass="6033">MRRGLLSPPADAMHVHNATVAPPYGNLEPVIASPRAVNKEASMAIYTPDIPKAPVAQ</sequence>
<gene>
    <name evidence="1" type="ORF">BN77_p10251</name>
</gene>
<protein>
    <submittedName>
        <fullName evidence="1">Uncharacterized protein</fullName>
    </submittedName>
</protein>
<keyword evidence="2" id="KW-1185">Reference proteome</keyword>
<name>K0PQT4_9HYPH</name>
<evidence type="ECO:0000313" key="2">
    <source>
        <dbReference type="Proteomes" id="UP000009319"/>
    </source>
</evidence>
<reference evidence="1 2" key="1">
    <citation type="journal article" date="2013" name="Genome Announc.">
        <title>Draft Genome Sequence of Rhizobium mesoamericanum STM3625, a Nitrogen-Fixing Symbiont of Mimosa pudica Isolated in French Guiana (South America).</title>
        <authorList>
            <person name="Moulin L."/>
            <person name="Mornico D."/>
            <person name="Melkonian R."/>
            <person name="Klonowska A."/>
        </authorList>
    </citation>
    <scope>NUCLEOTIDE SEQUENCE [LARGE SCALE GENOMIC DNA]</scope>
    <source>
        <strain evidence="1 2">STM3625</strain>
    </source>
</reference>
<dbReference type="HOGENOM" id="CLU_2993623_0_0_5"/>
<proteinExistence type="predicted"/>
<organism evidence="1 2">
    <name type="scientific">Rhizobium mesoamericanum STM3625</name>
    <dbReference type="NCBI Taxonomy" id="1211777"/>
    <lineage>
        <taxon>Bacteria</taxon>
        <taxon>Pseudomonadati</taxon>
        <taxon>Pseudomonadota</taxon>
        <taxon>Alphaproteobacteria</taxon>
        <taxon>Hyphomicrobiales</taxon>
        <taxon>Rhizobiaceae</taxon>
        <taxon>Rhizobium/Agrobacterium group</taxon>
        <taxon>Rhizobium</taxon>
    </lineage>
</organism>
<evidence type="ECO:0000313" key="1">
    <source>
        <dbReference type="EMBL" id="CCM79011.1"/>
    </source>
</evidence>
<dbReference type="AlphaFoldDB" id="K0PQT4"/>
<dbReference type="Proteomes" id="UP000009319">
    <property type="component" value="Unassembled WGS sequence"/>
</dbReference>
<dbReference type="EMBL" id="CANI01000042">
    <property type="protein sequence ID" value="CCM79011.1"/>
    <property type="molecule type" value="Genomic_DNA"/>
</dbReference>